<dbReference type="AlphaFoldDB" id="A0A437AEB3"/>
<protein>
    <submittedName>
        <fullName evidence="1">Uncharacterized protein</fullName>
    </submittedName>
</protein>
<name>A0A437AEB3_ARTFL</name>
<keyword evidence="2" id="KW-1185">Reference proteome</keyword>
<proteinExistence type="predicted"/>
<organism evidence="1 2">
    <name type="scientific">Arthrobotrys flagrans</name>
    <name type="common">Nematode-trapping fungus</name>
    <name type="synonym">Trichothecium flagrans</name>
    <dbReference type="NCBI Taxonomy" id="97331"/>
    <lineage>
        <taxon>Eukaryota</taxon>
        <taxon>Fungi</taxon>
        <taxon>Dikarya</taxon>
        <taxon>Ascomycota</taxon>
        <taxon>Pezizomycotina</taxon>
        <taxon>Orbiliomycetes</taxon>
        <taxon>Orbiliales</taxon>
        <taxon>Orbiliaceae</taxon>
        <taxon>Arthrobotrys</taxon>
    </lineage>
</organism>
<sequence>MQLIPSYIVDRLPLPVSQSSCTMPHRILPIPADSHPPKKKLKYQQPVKIKNNRHQAVAGKYGKENPAVEGSDITPLFGVISDSDSDKGAGSKQFQLEISNAASTSTTHSLDGLQLRRVKDMYFHPQISQKSTDQALEKALSTCRKNQSALKGILSFLDPSSTSYTTNQSSIFERFLFGSTPHVNSFASTTFSFPDIKDTQFLHIRGSPPPSPLSSYESLSIITSICLFSADVVSSLSSKLIELYTRHPYSDSLHLNHPLTFNEIDSLSRLSNTIADIICSISSSPRPSSPLNINIILDIPQIQYYLSGPTSHFHIPTISKTWLSLIDSRRASIERIFKRCIIREIHRRVPTEKLKLFGISYEITNTSSLNPLLPLLKSQINDFPYISIHPCIDTLKYADKSWKLFLESLPLPGLQPPDTLEELVFISYVYEILLPFLRTLDAEGTIDDMENTLILQIDNIVESKPYLKAKKFLEVYNKKLGIKKASLIGIYPSERIFYSKEGNYRSSLHKYDPGLDLSLDSQKVKPCEVLQKVYGVESMAAVKEAATGEGLV</sequence>
<evidence type="ECO:0000313" key="1">
    <source>
        <dbReference type="EMBL" id="RVD89574.1"/>
    </source>
</evidence>
<dbReference type="Proteomes" id="UP000283090">
    <property type="component" value="Unassembled WGS sequence"/>
</dbReference>
<gene>
    <name evidence="1" type="ORF">DFL_000577</name>
</gene>
<comment type="caution">
    <text evidence="1">The sequence shown here is derived from an EMBL/GenBank/DDBJ whole genome shotgun (WGS) entry which is preliminary data.</text>
</comment>
<dbReference type="VEuPathDB" id="FungiDB:DFL_000577"/>
<accession>A0A437AEB3</accession>
<evidence type="ECO:0000313" key="2">
    <source>
        <dbReference type="Proteomes" id="UP000283090"/>
    </source>
</evidence>
<dbReference type="OrthoDB" id="5421738at2759"/>
<reference evidence="1 2" key="1">
    <citation type="submission" date="2019-01" db="EMBL/GenBank/DDBJ databases">
        <title>Intercellular communication is required for trap formation in the nematode-trapping fungus Duddingtonia flagrans.</title>
        <authorList>
            <person name="Youssar L."/>
            <person name="Wernet V."/>
            <person name="Hensel N."/>
            <person name="Hildebrandt H.-G."/>
            <person name="Fischer R."/>
        </authorList>
    </citation>
    <scope>NUCLEOTIDE SEQUENCE [LARGE SCALE GENOMIC DNA]</scope>
    <source>
        <strain evidence="1 2">CBS H-5679</strain>
    </source>
</reference>
<dbReference type="EMBL" id="SAEB01000001">
    <property type="protein sequence ID" value="RVD89574.1"/>
    <property type="molecule type" value="Genomic_DNA"/>
</dbReference>
<dbReference type="STRING" id="97331.A0A437AEB3"/>
<dbReference type="GeneID" id="93582888"/>
<dbReference type="RefSeq" id="XP_067495118.1">
    <property type="nucleotide sequence ID" value="XM_067635079.1"/>
</dbReference>